<dbReference type="FunFam" id="3.30.110.60:FF:000004">
    <property type="entry name" value="RNA-binding CRS1 / YhbY (CRM) domain protein"/>
    <property type="match status" value="1"/>
</dbReference>
<dbReference type="SMART" id="SM01103">
    <property type="entry name" value="CRS1_YhbY"/>
    <property type="match status" value="1"/>
</dbReference>
<evidence type="ECO:0000256" key="2">
    <source>
        <dbReference type="PROSITE-ProRule" id="PRU00626"/>
    </source>
</evidence>
<evidence type="ECO:0000259" key="4">
    <source>
        <dbReference type="PROSITE" id="PS51295"/>
    </source>
</evidence>
<dbReference type="SUPFAM" id="SSF75471">
    <property type="entry name" value="YhbY-like"/>
    <property type="match status" value="1"/>
</dbReference>
<dbReference type="PANTHER" id="PTHR47714:SF1">
    <property type="entry name" value="RNA-BINDING CRS1 _ YHBY (CRM) DOMAIN PROTEIN"/>
    <property type="match status" value="1"/>
</dbReference>
<dbReference type="Gramene" id="OIV99511">
    <property type="protein sequence ID" value="OIV99511"/>
    <property type="gene ID" value="TanjilG_17321"/>
</dbReference>
<feature type="region of interest" description="Disordered" evidence="3">
    <location>
        <begin position="283"/>
        <end position="306"/>
    </location>
</feature>
<dbReference type="Pfam" id="PF01985">
    <property type="entry name" value="CRS1_YhbY"/>
    <property type="match status" value="1"/>
</dbReference>
<feature type="compositionally biased region" description="Polar residues" evidence="3">
    <location>
        <begin position="294"/>
        <end position="306"/>
    </location>
</feature>
<evidence type="ECO:0000256" key="3">
    <source>
        <dbReference type="SAM" id="MobiDB-lite"/>
    </source>
</evidence>
<dbReference type="PROSITE" id="PS51295">
    <property type="entry name" value="CRM"/>
    <property type="match status" value="1"/>
</dbReference>
<organism evidence="5 6">
    <name type="scientific">Lupinus angustifolius</name>
    <name type="common">Narrow-leaved blue lupine</name>
    <dbReference type="NCBI Taxonomy" id="3871"/>
    <lineage>
        <taxon>Eukaryota</taxon>
        <taxon>Viridiplantae</taxon>
        <taxon>Streptophyta</taxon>
        <taxon>Embryophyta</taxon>
        <taxon>Tracheophyta</taxon>
        <taxon>Spermatophyta</taxon>
        <taxon>Magnoliopsida</taxon>
        <taxon>eudicotyledons</taxon>
        <taxon>Gunneridae</taxon>
        <taxon>Pentapetalae</taxon>
        <taxon>rosids</taxon>
        <taxon>fabids</taxon>
        <taxon>Fabales</taxon>
        <taxon>Fabaceae</taxon>
        <taxon>Papilionoideae</taxon>
        <taxon>50 kb inversion clade</taxon>
        <taxon>genistoids sensu lato</taxon>
        <taxon>core genistoids</taxon>
        <taxon>Genisteae</taxon>
        <taxon>Lupinus</taxon>
    </lineage>
</organism>
<dbReference type="EMBL" id="CM007373">
    <property type="protein sequence ID" value="OIV99511.1"/>
    <property type="molecule type" value="Genomic_DNA"/>
</dbReference>
<protein>
    <recommendedName>
        <fullName evidence="4">CRM domain-containing protein</fullName>
    </recommendedName>
</protein>
<accession>A0A4P1R160</accession>
<sequence>MAASSHLLHFLLRPQPSLSSSSSSFVSFLKPLLLSSPNVLSTRLPKPFFTSLSSLHAPPFSTSFSSSSLSVPNTLSPSAFFGENSVENSEEDNIEDDPVEELGELETERSNFEDTQLGLETERSNFEDTQLGLETERSNFEDTQLGLESDSTSSPLEKKREVMLKLEVPSLTVKERKELGSYANSLGDKLKTQLVGKSGVTSSVATSFIETLERNELLKIKIHRSCPGELDDVVKQLEESTGSVAVGQIGRTVIIYRPSLTRLKAEEKKKFVRNLILKKQKARLSKGPAPTFSKRGSTFRNMESKS</sequence>
<reference evidence="5 6" key="1">
    <citation type="journal article" date="2017" name="Plant Biotechnol. J.">
        <title>A comprehensive draft genome sequence for lupin (Lupinus angustifolius), an emerging health food: insights into plant-microbe interactions and legume evolution.</title>
        <authorList>
            <person name="Hane J.K."/>
            <person name="Ming Y."/>
            <person name="Kamphuis L.G."/>
            <person name="Nelson M.N."/>
            <person name="Garg G."/>
            <person name="Atkins C.A."/>
            <person name="Bayer P.E."/>
            <person name="Bravo A."/>
            <person name="Bringans S."/>
            <person name="Cannon S."/>
            <person name="Edwards D."/>
            <person name="Foley R."/>
            <person name="Gao L.L."/>
            <person name="Harrison M.J."/>
            <person name="Huang W."/>
            <person name="Hurgobin B."/>
            <person name="Li S."/>
            <person name="Liu C.W."/>
            <person name="McGrath A."/>
            <person name="Morahan G."/>
            <person name="Murray J."/>
            <person name="Weller J."/>
            <person name="Jian J."/>
            <person name="Singh K.B."/>
        </authorList>
    </citation>
    <scope>NUCLEOTIDE SEQUENCE [LARGE SCALE GENOMIC DNA]</scope>
    <source>
        <strain evidence="6">cv. Tanjil</strain>
        <tissue evidence="5">Whole plant</tissue>
    </source>
</reference>
<gene>
    <name evidence="5" type="ORF">TanjilG_17321</name>
</gene>
<evidence type="ECO:0000256" key="1">
    <source>
        <dbReference type="ARBA" id="ARBA00022884"/>
    </source>
</evidence>
<dbReference type="InterPro" id="IPR035920">
    <property type="entry name" value="YhbY-like_sf"/>
</dbReference>
<dbReference type="GO" id="GO:0009507">
    <property type="term" value="C:chloroplast"/>
    <property type="evidence" value="ECO:0007669"/>
    <property type="project" value="TreeGrafter"/>
</dbReference>
<dbReference type="STRING" id="3871.A0A4P1R160"/>
<dbReference type="Gene3D" id="3.30.110.60">
    <property type="entry name" value="YhbY-like"/>
    <property type="match status" value="1"/>
</dbReference>
<keyword evidence="1 2" id="KW-0694">RNA-binding</keyword>
<dbReference type="InterPro" id="IPR001890">
    <property type="entry name" value="RNA-binding_CRM"/>
</dbReference>
<feature type="domain" description="CRM" evidence="4">
    <location>
        <begin position="169"/>
        <end position="268"/>
    </location>
</feature>
<dbReference type="GO" id="GO:0003723">
    <property type="term" value="F:RNA binding"/>
    <property type="evidence" value="ECO:0007669"/>
    <property type="project" value="UniProtKB-UniRule"/>
</dbReference>
<dbReference type="PANTHER" id="PTHR47714">
    <property type="entry name" value="CRS1/YHBY DOMAIN CONTAINING PROTEIN, EXPRESSED"/>
    <property type="match status" value="1"/>
</dbReference>
<keyword evidence="6" id="KW-1185">Reference proteome</keyword>
<proteinExistence type="predicted"/>
<evidence type="ECO:0000313" key="6">
    <source>
        <dbReference type="Proteomes" id="UP000188354"/>
    </source>
</evidence>
<feature type="region of interest" description="Disordered" evidence="3">
    <location>
        <begin position="104"/>
        <end position="158"/>
    </location>
</feature>
<evidence type="ECO:0000313" key="5">
    <source>
        <dbReference type="EMBL" id="OIV99511.1"/>
    </source>
</evidence>
<name>A0A4P1R160_LUPAN</name>
<dbReference type="Proteomes" id="UP000188354">
    <property type="component" value="Chromosome LG13"/>
</dbReference>
<dbReference type="AlphaFoldDB" id="A0A4P1R160"/>